<comment type="caution">
    <text evidence="1">The sequence shown here is derived from an EMBL/GenBank/DDBJ whole genome shotgun (WGS) entry which is preliminary data.</text>
</comment>
<protein>
    <submittedName>
        <fullName evidence="1">Uncharacterized protein</fullName>
    </submittedName>
</protein>
<dbReference type="Proteomes" id="UP000286097">
    <property type="component" value="Unassembled WGS sequence"/>
</dbReference>
<keyword evidence="3" id="KW-1185">Reference proteome</keyword>
<dbReference type="AlphaFoldDB" id="A0A3M6VGZ2"/>
<evidence type="ECO:0000313" key="3">
    <source>
        <dbReference type="Proteomes" id="UP000282087"/>
    </source>
</evidence>
<reference evidence="3 4" key="1">
    <citation type="submission" date="2018-06" db="EMBL/GenBank/DDBJ databases">
        <title>Comparative genomics of downy mildews reveals potential adaptations to biotrophy.</title>
        <authorList>
            <person name="Fletcher K."/>
            <person name="Klosterman S.J."/>
            <person name="Derevnina L."/>
            <person name="Martin F."/>
            <person name="Koike S."/>
            <person name="Reyes Chin-Wo S."/>
            <person name="Mou B."/>
            <person name="Michelmore R."/>
        </authorList>
    </citation>
    <scope>NUCLEOTIDE SEQUENCE [LARGE SCALE GENOMIC DNA]</scope>
    <source>
        <strain evidence="2 4">R13</strain>
        <strain evidence="1 3">R14</strain>
    </source>
</reference>
<sequence length="59" mass="7067">MDVKYIHTYAKQQVSTLASIWWIMHRVLWSRVDLKPPRLKKRAIQVGVIELICFVQKML</sequence>
<evidence type="ECO:0000313" key="2">
    <source>
        <dbReference type="EMBL" id="RQM14160.1"/>
    </source>
</evidence>
<accession>A0A3M6VGZ2</accession>
<dbReference type="VEuPathDB" id="FungiDB:DD237_004837"/>
<dbReference type="Proteomes" id="UP000282087">
    <property type="component" value="Unassembled WGS sequence"/>
</dbReference>
<proteinExistence type="predicted"/>
<organism evidence="1 3">
    <name type="scientific">Peronospora effusa</name>
    <dbReference type="NCBI Taxonomy" id="542832"/>
    <lineage>
        <taxon>Eukaryota</taxon>
        <taxon>Sar</taxon>
        <taxon>Stramenopiles</taxon>
        <taxon>Oomycota</taxon>
        <taxon>Peronosporomycetes</taxon>
        <taxon>Peronosporales</taxon>
        <taxon>Peronosporaceae</taxon>
        <taxon>Peronospora</taxon>
    </lineage>
</organism>
<dbReference type="EMBL" id="QKXF01000218">
    <property type="protein sequence ID" value="RQM14160.1"/>
    <property type="molecule type" value="Genomic_DNA"/>
</dbReference>
<evidence type="ECO:0000313" key="4">
    <source>
        <dbReference type="Proteomes" id="UP000286097"/>
    </source>
</evidence>
<gene>
    <name evidence="2" type="ORF">DD237_004837</name>
    <name evidence="1" type="ORF">DD238_004558</name>
</gene>
<dbReference type="EMBL" id="QLLG01000290">
    <property type="protein sequence ID" value="RMX64736.1"/>
    <property type="molecule type" value="Genomic_DNA"/>
</dbReference>
<evidence type="ECO:0000313" key="1">
    <source>
        <dbReference type="EMBL" id="RMX64736.1"/>
    </source>
</evidence>
<name>A0A3M6VGZ2_9STRA</name>